<feature type="region of interest" description="Disordered" evidence="1">
    <location>
        <begin position="266"/>
        <end position="308"/>
    </location>
</feature>
<dbReference type="InterPro" id="IPR036034">
    <property type="entry name" value="PDZ_sf"/>
</dbReference>
<reference evidence="3" key="1">
    <citation type="submission" date="2014-05" db="EMBL/GenBank/DDBJ databases">
        <authorList>
            <person name="Chronopoulou M."/>
        </authorList>
    </citation>
    <scope>NUCLEOTIDE SEQUENCE</scope>
    <source>
        <tissue evidence="3">Whole organism</tissue>
    </source>
</reference>
<dbReference type="PANTHER" id="PTHR11324">
    <property type="entry name" value="IL16-RELATED"/>
    <property type="match status" value="1"/>
</dbReference>
<dbReference type="EMBL" id="HACA01010239">
    <property type="protein sequence ID" value="CDW27600.1"/>
    <property type="molecule type" value="Transcribed_RNA"/>
</dbReference>
<dbReference type="Pfam" id="PF00595">
    <property type="entry name" value="PDZ"/>
    <property type="match status" value="2"/>
</dbReference>
<feature type="region of interest" description="Disordered" evidence="1">
    <location>
        <begin position="364"/>
        <end position="385"/>
    </location>
</feature>
<dbReference type="OrthoDB" id="6022711at2759"/>
<sequence length="691" mass="76150">MLKNFFMGITTWGKRVGKKIDQLKNLENDKFHHYVVTPPATTINDEDHPKYNFTNKKLYSGTSFSVRSAGSVSSNRRLSRVESLRNLFFNRNQFSMEDAKKKLLSKNRDRSTEMEKVDKSIGTDCYEDSYSMARFYGAYSSDYVSDTDCETLDGCCSTGSLVSAATTTSCPQKKSYFRSDSNIPQSLINPGASPTVKKPFPSGFVVRPIKLSVLPEEDGGSTSKVGASLQRQRSLSMADIHPPPEDFQDPSFPIDMSSSTLINCSQFEESSSTKGEKLECASSGYESNSPLPRRNGDDDSSVSSSSEDCCKINLTESQKSLESTHNTLTKPPRRSKLPEATYRISASVPRYRIRNKEEVVATSSLPLPPQLQSAPMSSSSSKTNNLTSKKFKMLRLRKVDASTDLGILIAKKKTIHMEKGATSGYIIAHIEESGIVHRDGRFKIGDEIINVNGKSLRGLNMDEAKETLRNSGHVVDIILGRDDNPDQDHFSFLSTPSSIPIGPVERRRRRKLPVVEPRPHSAPLEEPIEDNGTKTVIKIGAENSNIEVVRKHVSKSFIPRRPKSLSMSIKTIEFEKGPGKKGLGFSVVGGIDSPKGSMGIFVKTIFPIGQAIEHGLLKEGDEILAVNGLALQGMSHSEAISVFKNIRIGKIVLFVARRDSSSHGGVGNTKRKLMSSNSCDELDSYTYNNGE</sequence>
<dbReference type="AlphaFoldDB" id="A0A0K2TP29"/>
<dbReference type="Gene3D" id="2.30.42.10">
    <property type="match status" value="2"/>
</dbReference>
<protein>
    <submittedName>
        <fullName evidence="3">Putative LOC100160232 [Acyrthosiphon pisum]</fullName>
    </submittedName>
</protein>
<dbReference type="SUPFAM" id="SSF50156">
    <property type="entry name" value="PDZ domain-like"/>
    <property type="match status" value="2"/>
</dbReference>
<evidence type="ECO:0000256" key="1">
    <source>
        <dbReference type="SAM" id="MobiDB-lite"/>
    </source>
</evidence>
<feature type="domain" description="PDZ" evidence="2">
    <location>
        <begin position="393"/>
        <end position="483"/>
    </location>
</feature>
<name>A0A0K2TP29_LEPSM</name>
<organism evidence="3">
    <name type="scientific">Lepeophtheirus salmonis</name>
    <name type="common">Salmon louse</name>
    <name type="synonym">Caligus salmonis</name>
    <dbReference type="NCBI Taxonomy" id="72036"/>
    <lineage>
        <taxon>Eukaryota</taxon>
        <taxon>Metazoa</taxon>
        <taxon>Ecdysozoa</taxon>
        <taxon>Arthropoda</taxon>
        <taxon>Crustacea</taxon>
        <taxon>Multicrustacea</taxon>
        <taxon>Hexanauplia</taxon>
        <taxon>Copepoda</taxon>
        <taxon>Siphonostomatoida</taxon>
        <taxon>Caligidae</taxon>
        <taxon>Lepeophtheirus</taxon>
    </lineage>
</organism>
<evidence type="ECO:0000259" key="2">
    <source>
        <dbReference type="PROSITE" id="PS50106"/>
    </source>
</evidence>
<accession>A0A0K2TP29</accession>
<proteinExistence type="predicted"/>
<dbReference type="SMART" id="SM00228">
    <property type="entry name" value="PDZ"/>
    <property type="match status" value="2"/>
</dbReference>
<dbReference type="PROSITE" id="PS50106">
    <property type="entry name" value="PDZ"/>
    <property type="match status" value="2"/>
</dbReference>
<feature type="domain" description="PDZ" evidence="2">
    <location>
        <begin position="571"/>
        <end position="645"/>
    </location>
</feature>
<dbReference type="InterPro" id="IPR001478">
    <property type="entry name" value="PDZ"/>
</dbReference>
<dbReference type="CDD" id="cd06759">
    <property type="entry name" value="PDZ3_PDZD2-PDZ1_hPro-IL-16-like"/>
    <property type="match status" value="1"/>
</dbReference>
<evidence type="ECO:0000313" key="3">
    <source>
        <dbReference type="EMBL" id="CDW27600.1"/>
    </source>
</evidence>
<dbReference type="PANTHER" id="PTHR11324:SF16">
    <property type="entry name" value="PDZ DOMAIN-CONTAINING PROTEIN 2"/>
    <property type="match status" value="1"/>
</dbReference>